<proteinExistence type="predicted"/>
<dbReference type="EMBL" id="CP010537">
    <property type="protein sequence ID" value="AJG23886.1"/>
    <property type="molecule type" value="Genomic_DNA"/>
</dbReference>
<name>A0A0C4YT87_9BURK</name>
<gene>
    <name evidence="1" type="ORF">RR42_s2304</name>
</gene>
<organism evidence="1 2">
    <name type="scientific">Cupriavidus basilensis</name>
    <dbReference type="NCBI Taxonomy" id="68895"/>
    <lineage>
        <taxon>Bacteria</taxon>
        <taxon>Pseudomonadati</taxon>
        <taxon>Pseudomonadota</taxon>
        <taxon>Betaproteobacteria</taxon>
        <taxon>Burkholderiales</taxon>
        <taxon>Burkholderiaceae</taxon>
        <taxon>Cupriavidus</taxon>
    </lineage>
</organism>
<evidence type="ECO:0000313" key="1">
    <source>
        <dbReference type="EMBL" id="AJG23886.1"/>
    </source>
</evidence>
<dbReference type="AlphaFoldDB" id="A0A0C4YT87"/>
<keyword evidence="2" id="KW-1185">Reference proteome</keyword>
<dbReference type="STRING" id="68895.RR42_s2304"/>
<reference evidence="1 2" key="1">
    <citation type="journal article" date="2015" name="Genome Announc.">
        <title>Complete Genome Sequence of Cupriavidus basilensis 4G11, Isolated from the Oak Ridge Field Research Center Site.</title>
        <authorList>
            <person name="Ray J."/>
            <person name="Waters R.J."/>
            <person name="Skerker J.M."/>
            <person name="Kuehl J.V."/>
            <person name="Price M.N."/>
            <person name="Huang J."/>
            <person name="Chakraborty R."/>
            <person name="Arkin A.P."/>
            <person name="Deutschbauer A."/>
        </authorList>
    </citation>
    <scope>NUCLEOTIDE SEQUENCE [LARGE SCALE GENOMIC DNA]</scope>
    <source>
        <strain evidence="1">4G11</strain>
    </source>
</reference>
<protein>
    <submittedName>
        <fullName evidence="1">Uncharacterized protein</fullName>
    </submittedName>
</protein>
<dbReference type="Proteomes" id="UP000031843">
    <property type="component" value="Chromosome secondary"/>
</dbReference>
<sequence>MTLVRMDEEVLSSGTYLSVQQTVLAQVHRHRATAPPRHRAT</sequence>
<accession>A0A0C4YT87</accession>
<evidence type="ECO:0000313" key="2">
    <source>
        <dbReference type="Proteomes" id="UP000031843"/>
    </source>
</evidence>
<dbReference type="KEGG" id="cbw:RR42_s2304"/>